<proteinExistence type="predicted"/>
<protein>
    <submittedName>
        <fullName evidence="2">Uncharacterized protein</fullName>
    </submittedName>
</protein>
<comment type="caution">
    <text evidence="2">The sequence shown here is derived from an EMBL/GenBank/DDBJ whole genome shotgun (WGS) entry which is preliminary data.</text>
</comment>
<evidence type="ECO:0000313" key="3">
    <source>
        <dbReference type="Proteomes" id="UP001549920"/>
    </source>
</evidence>
<evidence type="ECO:0000313" key="2">
    <source>
        <dbReference type="EMBL" id="KAL0868598.1"/>
    </source>
</evidence>
<dbReference type="Proteomes" id="UP001549920">
    <property type="component" value="Unassembled WGS sequence"/>
</dbReference>
<feature type="signal peptide" evidence="1">
    <location>
        <begin position="1"/>
        <end position="21"/>
    </location>
</feature>
<reference evidence="2 3" key="1">
    <citation type="submission" date="2024-06" db="EMBL/GenBank/DDBJ databases">
        <title>A chromosome-level genome assembly of beet webworm, Loxostege sticticalis.</title>
        <authorList>
            <person name="Zhang Y."/>
        </authorList>
    </citation>
    <scope>NUCLEOTIDE SEQUENCE [LARGE SCALE GENOMIC DNA]</scope>
    <source>
        <strain evidence="2">AQ026</strain>
        <tissue evidence="2">Whole body</tissue>
    </source>
</reference>
<organism evidence="2 3">
    <name type="scientific">Loxostege sticticalis</name>
    <name type="common">Beet webworm moth</name>
    <dbReference type="NCBI Taxonomy" id="481309"/>
    <lineage>
        <taxon>Eukaryota</taxon>
        <taxon>Metazoa</taxon>
        <taxon>Ecdysozoa</taxon>
        <taxon>Arthropoda</taxon>
        <taxon>Hexapoda</taxon>
        <taxon>Insecta</taxon>
        <taxon>Pterygota</taxon>
        <taxon>Neoptera</taxon>
        <taxon>Endopterygota</taxon>
        <taxon>Lepidoptera</taxon>
        <taxon>Glossata</taxon>
        <taxon>Ditrysia</taxon>
        <taxon>Pyraloidea</taxon>
        <taxon>Crambidae</taxon>
        <taxon>Pyraustinae</taxon>
        <taxon>Loxostege</taxon>
    </lineage>
</organism>
<dbReference type="EMBL" id="JBEUOH010000021">
    <property type="protein sequence ID" value="KAL0868598.1"/>
    <property type="molecule type" value="Genomic_DNA"/>
</dbReference>
<keyword evidence="1" id="KW-0732">Signal</keyword>
<feature type="chain" id="PRO_5045477418" evidence="1">
    <location>
        <begin position="22"/>
        <end position="108"/>
    </location>
</feature>
<accession>A0ABR3HDU5</accession>
<evidence type="ECO:0000256" key="1">
    <source>
        <dbReference type="SAM" id="SignalP"/>
    </source>
</evidence>
<name>A0ABR3HDU5_LOXSC</name>
<keyword evidence="3" id="KW-1185">Reference proteome</keyword>
<sequence length="108" mass="12174">MCTPLFSAIKVWMLLFPTVYCHIPNYVSTPSNRIDQFCNLADTCIHDTIPICGRMGDEQRSFLDLCDMLEYACDTSQGNCSVTRVVDSCSSCDLFAASLLYQLIRDKI</sequence>
<gene>
    <name evidence="2" type="ORF">ABMA27_008061</name>
</gene>